<feature type="transmembrane region" description="Helical" evidence="1">
    <location>
        <begin position="81"/>
        <end position="106"/>
    </location>
</feature>
<feature type="transmembrane region" description="Helical" evidence="1">
    <location>
        <begin position="301"/>
        <end position="318"/>
    </location>
</feature>
<dbReference type="PANTHER" id="PTHR23028">
    <property type="entry name" value="ACETYLTRANSFERASE"/>
    <property type="match status" value="1"/>
</dbReference>
<dbReference type="AlphaFoldDB" id="A0A6J6BC70"/>
<dbReference type="Pfam" id="PF19040">
    <property type="entry name" value="SGNH"/>
    <property type="match status" value="1"/>
</dbReference>
<protein>
    <submittedName>
        <fullName evidence="4">Unannotated protein</fullName>
    </submittedName>
</protein>
<accession>A0A6J6BC70</accession>
<evidence type="ECO:0000259" key="2">
    <source>
        <dbReference type="Pfam" id="PF01757"/>
    </source>
</evidence>
<dbReference type="PANTHER" id="PTHR23028:SF53">
    <property type="entry name" value="ACYL_TRANSF_3 DOMAIN-CONTAINING PROTEIN"/>
    <property type="match status" value="1"/>
</dbReference>
<dbReference type="EMBL" id="CAEZUR010000024">
    <property type="protein sequence ID" value="CAB4604784.1"/>
    <property type="molecule type" value="Genomic_DNA"/>
</dbReference>
<feature type="domain" description="Acyltransferase 3" evidence="2">
    <location>
        <begin position="15"/>
        <end position="338"/>
    </location>
</feature>
<dbReference type="InterPro" id="IPR043968">
    <property type="entry name" value="SGNH"/>
</dbReference>
<feature type="domain" description="SGNH" evidence="3">
    <location>
        <begin position="447"/>
        <end position="673"/>
    </location>
</feature>
<dbReference type="GO" id="GO:0009103">
    <property type="term" value="P:lipopolysaccharide biosynthetic process"/>
    <property type="evidence" value="ECO:0007669"/>
    <property type="project" value="TreeGrafter"/>
</dbReference>
<name>A0A6J6BC70_9ZZZZ</name>
<gene>
    <name evidence="4" type="ORF">UFOPK1433_00266</name>
    <name evidence="5" type="ORF">UFOPK1843_00429</name>
</gene>
<sequence>MSSATTKGSTTLRKDIQALRAIAITPVVLFHLWPARISGGFVGVDVFFVISGFLITSHLLREVENNSFKISDFWVRRVRRLLPASFTVLLATALSVIALVPVQLWLQWLKEIQASILYFENWILALDAVDYLALSNEPSPVQHFWSLSVEEQFYLVWPLLIASAIFLVRKTDWKSRRSAILALLLLLTVSSFGYGVYLTQTEPAIAYFSTPVRAWEFGVGALIAFAPAIRNATAKWIASIFGLALIAYSSFVYTTALAFPGYWALIPVLGAAAVIWGSSNDGALGRVFALKPLQWLGTQSYSIYLWHWPIFTLLPYALGADLDTLGKIFALALTLLLAKVTTAFIERPFLAGGRVPRFKPATVFASLIIVSLILVGSAAVGIEQAKASIEAEKKKTDAQFNGVIDCFGAGARAPGKDACTNPKLKELFPPLASAAADSFWPEGCPTETREDVQPSFCEVGNGKSEIRIALVGDSHAKQYAAAFRDLATQNNWSVEIFVKGGCPFSKASRIREDSVLTEACNKYVDNVEKIILKKQYDLVVTSQRNGVAWIPTNNQSQEETAIAGLKATWSSLVAKGIPVLAIKDSPMPVPKVIRCLEIKTLKECSPRRSEAFLFDPQVQASKRLGSDLVRLVEFDDIYCNSSVCFPVIGNVVVYRDENHLTSTFTRTLARFLKPHIEEALVK</sequence>
<evidence type="ECO:0000259" key="3">
    <source>
        <dbReference type="Pfam" id="PF19040"/>
    </source>
</evidence>
<keyword evidence="1" id="KW-0472">Membrane</keyword>
<feature type="transmembrane region" description="Helical" evidence="1">
    <location>
        <begin position="18"/>
        <end position="35"/>
    </location>
</feature>
<evidence type="ECO:0000313" key="5">
    <source>
        <dbReference type="EMBL" id="CAB4604784.1"/>
    </source>
</evidence>
<dbReference type="InterPro" id="IPR050879">
    <property type="entry name" value="Acyltransferase_3"/>
</dbReference>
<dbReference type="Pfam" id="PF01757">
    <property type="entry name" value="Acyl_transf_3"/>
    <property type="match status" value="1"/>
</dbReference>
<feature type="transmembrane region" description="Helical" evidence="1">
    <location>
        <begin position="41"/>
        <end position="60"/>
    </location>
</feature>
<dbReference type="EMBL" id="CAEZSN010000019">
    <property type="protein sequence ID" value="CAB4536552.1"/>
    <property type="molecule type" value="Genomic_DNA"/>
</dbReference>
<evidence type="ECO:0000256" key="1">
    <source>
        <dbReference type="SAM" id="Phobius"/>
    </source>
</evidence>
<evidence type="ECO:0000313" key="4">
    <source>
        <dbReference type="EMBL" id="CAB4536552.1"/>
    </source>
</evidence>
<feature type="transmembrane region" description="Helical" evidence="1">
    <location>
        <begin position="180"/>
        <end position="200"/>
    </location>
</feature>
<proteinExistence type="predicted"/>
<feature type="transmembrane region" description="Helical" evidence="1">
    <location>
        <begin position="361"/>
        <end position="382"/>
    </location>
</feature>
<dbReference type="GO" id="GO:0016747">
    <property type="term" value="F:acyltransferase activity, transferring groups other than amino-acyl groups"/>
    <property type="evidence" value="ECO:0007669"/>
    <property type="project" value="InterPro"/>
</dbReference>
<dbReference type="InterPro" id="IPR002656">
    <property type="entry name" value="Acyl_transf_3_dom"/>
</dbReference>
<feature type="transmembrane region" description="Helical" evidence="1">
    <location>
        <begin position="152"/>
        <end position="168"/>
    </location>
</feature>
<dbReference type="GO" id="GO:0016020">
    <property type="term" value="C:membrane"/>
    <property type="evidence" value="ECO:0007669"/>
    <property type="project" value="TreeGrafter"/>
</dbReference>
<organism evidence="4">
    <name type="scientific">freshwater metagenome</name>
    <dbReference type="NCBI Taxonomy" id="449393"/>
    <lineage>
        <taxon>unclassified sequences</taxon>
        <taxon>metagenomes</taxon>
        <taxon>ecological metagenomes</taxon>
    </lineage>
</organism>
<feature type="transmembrane region" description="Helical" evidence="1">
    <location>
        <begin position="262"/>
        <end position="280"/>
    </location>
</feature>
<feature type="transmembrane region" description="Helical" evidence="1">
    <location>
        <begin position="236"/>
        <end position="256"/>
    </location>
</feature>
<feature type="transmembrane region" description="Helical" evidence="1">
    <location>
        <begin position="212"/>
        <end position="229"/>
    </location>
</feature>
<keyword evidence="1" id="KW-1133">Transmembrane helix</keyword>
<reference evidence="4" key="1">
    <citation type="submission" date="2020-05" db="EMBL/GenBank/DDBJ databases">
        <authorList>
            <person name="Chiriac C."/>
            <person name="Salcher M."/>
            <person name="Ghai R."/>
            <person name="Kavagutti S V."/>
        </authorList>
    </citation>
    <scope>NUCLEOTIDE SEQUENCE</scope>
</reference>
<feature type="transmembrane region" description="Helical" evidence="1">
    <location>
        <begin position="324"/>
        <end position="345"/>
    </location>
</feature>
<keyword evidence="1" id="KW-0812">Transmembrane</keyword>